<feature type="non-terminal residue" evidence="1">
    <location>
        <position position="1"/>
    </location>
</feature>
<dbReference type="AlphaFoldDB" id="X6LAE9"/>
<organism evidence="1 2">
    <name type="scientific">Reticulomyxa filosa</name>
    <dbReference type="NCBI Taxonomy" id="46433"/>
    <lineage>
        <taxon>Eukaryota</taxon>
        <taxon>Sar</taxon>
        <taxon>Rhizaria</taxon>
        <taxon>Retaria</taxon>
        <taxon>Foraminifera</taxon>
        <taxon>Monothalamids</taxon>
        <taxon>Reticulomyxidae</taxon>
        <taxon>Reticulomyxa</taxon>
    </lineage>
</organism>
<evidence type="ECO:0000313" key="1">
    <source>
        <dbReference type="EMBL" id="ETN98992.1"/>
    </source>
</evidence>
<dbReference type="InterPro" id="IPR036691">
    <property type="entry name" value="Endo/exonu/phosph_ase_sf"/>
</dbReference>
<dbReference type="Proteomes" id="UP000023152">
    <property type="component" value="Unassembled WGS sequence"/>
</dbReference>
<evidence type="ECO:0000313" key="2">
    <source>
        <dbReference type="Proteomes" id="UP000023152"/>
    </source>
</evidence>
<dbReference type="Gene3D" id="3.60.10.10">
    <property type="entry name" value="Endonuclease/exonuclease/phosphatase"/>
    <property type="match status" value="1"/>
</dbReference>
<dbReference type="OrthoDB" id="7554095at2759"/>
<reference evidence="1 2" key="1">
    <citation type="journal article" date="2013" name="Curr. Biol.">
        <title>The Genome of the Foraminiferan Reticulomyxa filosa.</title>
        <authorList>
            <person name="Glockner G."/>
            <person name="Hulsmann N."/>
            <person name="Schleicher M."/>
            <person name="Noegel A.A."/>
            <person name="Eichinger L."/>
            <person name="Gallinger C."/>
            <person name="Pawlowski J."/>
            <person name="Sierra R."/>
            <person name="Euteneuer U."/>
            <person name="Pillet L."/>
            <person name="Moustafa A."/>
            <person name="Platzer M."/>
            <person name="Groth M."/>
            <person name="Szafranski K."/>
            <person name="Schliwa M."/>
        </authorList>
    </citation>
    <scope>NUCLEOTIDE SEQUENCE [LARGE SCALE GENOMIC DNA]</scope>
</reference>
<comment type="caution">
    <text evidence="1">The sequence shown here is derived from an EMBL/GenBank/DDBJ whole genome shotgun (WGS) entry which is preliminary data.</text>
</comment>
<keyword evidence="2" id="KW-1185">Reference proteome</keyword>
<name>X6LAE9_RETFI</name>
<proteinExistence type="predicted"/>
<protein>
    <submittedName>
        <fullName evidence="1">Uncharacterized protein</fullName>
    </submittedName>
</protein>
<dbReference type="EMBL" id="ASPP01045217">
    <property type="protein sequence ID" value="ETN98992.1"/>
    <property type="molecule type" value="Genomic_DNA"/>
</dbReference>
<accession>X6LAE9</accession>
<gene>
    <name evidence="1" type="ORF">RFI_38495</name>
</gene>
<sequence length="118" mass="13596">IGMYTILAWSDKNIDGSVMDFIINNNLQIMNSSPFEHTYEKDGAQSSIDITLCSESISRWCNNWRTEKSRDKKLKHGNFAVESWTNCVEEAKQSIGNKDYLEEASSNQSKRKLRNKNI</sequence>